<evidence type="ECO:0000256" key="7">
    <source>
        <dbReference type="ARBA" id="ARBA00023136"/>
    </source>
</evidence>
<evidence type="ECO:0000256" key="12">
    <source>
        <dbReference type="SAM" id="MobiDB-lite"/>
    </source>
</evidence>
<dbReference type="InterPro" id="IPR001863">
    <property type="entry name" value="Glypican"/>
</dbReference>
<keyword evidence="4" id="KW-0336">GPI-anchor</keyword>
<dbReference type="Proteomes" id="UP000046395">
    <property type="component" value="Unassembled WGS sequence"/>
</dbReference>
<evidence type="ECO:0000256" key="3">
    <source>
        <dbReference type="ARBA" id="ARBA00022475"/>
    </source>
</evidence>
<evidence type="ECO:0000256" key="1">
    <source>
        <dbReference type="ARBA" id="ARBA00004609"/>
    </source>
</evidence>
<dbReference type="STRING" id="70415.A0A5S6R4N4"/>
<dbReference type="GO" id="GO:0016477">
    <property type="term" value="P:cell migration"/>
    <property type="evidence" value="ECO:0007669"/>
    <property type="project" value="TreeGrafter"/>
</dbReference>
<evidence type="ECO:0000256" key="9">
    <source>
        <dbReference type="ARBA" id="ARBA00023207"/>
    </source>
</evidence>
<feature type="compositionally biased region" description="Gly residues" evidence="12">
    <location>
        <begin position="600"/>
        <end position="612"/>
    </location>
</feature>
<keyword evidence="9" id="KW-0357">Heparan sulfate</keyword>
<keyword evidence="8" id="KW-0325">Glycoprotein</keyword>
<dbReference type="AlphaFoldDB" id="A0A5S6R4N4"/>
<evidence type="ECO:0000313" key="13">
    <source>
        <dbReference type="Proteomes" id="UP000046395"/>
    </source>
</evidence>
<dbReference type="GO" id="GO:0098552">
    <property type="term" value="C:side of membrane"/>
    <property type="evidence" value="ECO:0007669"/>
    <property type="project" value="UniProtKB-KW"/>
</dbReference>
<evidence type="ECO:0000256" key="11">
    <source>
        <dbReference type="RuleBase" id="RU003518"/>
    </source>
</evidence>
<accession>A0A5S6R4N4</accession>
<comment type="subcellular location">
    <subcellularLocation>
        <location evidence="1">Cell membrane</location>
        <topology evidence="1">Lipid-anchor</topology>
        <topology evidence="1">GPI-anchor</topology>
    </subcellularLocation>
</comment>
<evidence type="ECO:0000313" key="14">
    <source>
        <dbReference type="WBParaSite" id="TMUE_3000014152.1"/>
    </source>
</evidence>
<dbReference type="GO" id="GO:0009986">
    <property type="term" value="C:cell surface"/>
    <property type="evidence" value="ECO:0007669"/>
    <property type="project" value="TreeGrafter"/>
</dbReference>
<dbReference type="GO" id="GO:1905475">
    <property type="term" value="P:regulation of protein localization to membrane"/>
    <property type="evidence" value="ECO:0007669"/>
    <property type="project" value="TreeGrafter"/>
</dbReference>
<evidence type="ECO:0000256" key="6">
    <source>
        <dbReference type="ARBA" id="ARBA00022974"/>
    </source>
</evidence>
<dbReference type="GO" id="GO:0005886">
    <property type="term" value="C:plasma membrane"/>
    <property type="evidence" value="ECO:0007669"/>
    <property type="project" value="UniProtKB-SubCell"/>
</dbReference>
<reference evidence="14" key="2">
    <citation type="submission" date="2019-12" db="UniProtKB">
        <authorList>
            <consortium name="WormBaseParasite"/>
        </authorList>
    </citation>
    <scope>IDENTIFICATION</scope>
</reference>
<keyword evidence="3" id="KW-1003">Cell membrane</keyword>
<evidence type="ECO:0000256" key="2">
    <source>
        <dbReference type="ARBA" id="ARBA00010260"/>
    </source>
</evidence>
<evidence type="ECO:0000256" key="10">
    <source>
        <dbReference type="ARBA" id="ARBA00023288"/>
    </source>
</evidence>
<name>A0A5S6R4N4_TRIMR</name>
<dbReference type="GO" id="GO:0045202">
    <property type="term" value="C:synapse"/>
    <property type="evidence" value="ECO:0007669"/>
    <property type="project" value="TreeGrafter"/>
</dbReference>
<dbReference type="GO" id="GO:0009966">
    <property type="term" value="P:regulation of signal transduction"/>
    <property type="evidence" value="ECO:0007669"/>
    <property type="project" value="InterPro"/>
</dbReference>
<dbReference type="PANTHER" id="PTHR10822">
    <property type="entry name" value="GLYPICAN"/>
    <property type="match status" value="1"/>
</dbReference>
<reference evidence="13" key="1">
    <citation type="submission" date="2014-03" db="EMBL/GenBank/DDBJ databases">
        <title>The whipworm genome and dual-species transcriptomics of an intimate host-pathogen interaction.</title>
        <authorList>
            <person name="Foth B.J."/>
            <person name="Tsai I.J."/>
            <person name="Reid A.J."/>
            <person name="Bancroft A.J."/>
            <person name="Nichol S."/>
            <person name="Tracey A."/>
            <person name="Holroyd N."/>
            <person name="Cotton J.A."/>
            <person name="Stanley E.J."/>
            <person name="Zarowiecki M."/>
            <person name="Liu J.Z."/>
            <person name="Huckvale T."/>
            <person name="Cooper P.J."/>
            <person name="Grencis R.K."/>
            <person name="Berriman M."/>
        </authorList>
    </citation>
    <scope>NUCLEOTIDE SEQUENCE [LARGE SCALE GENOMIC DNA]</scope>
    <source>
        <strain evidence="13">Edinburgh</strain>
    </source>
</reference>
<dbReference type="PANTHER" id="PTHR10822:SF30">
    <property type="entry name" value="DALLY-LIKE, ISOFORM A"/>
    <property type="match status" value="1"/>
</dbReference>
<organism evidence="13 14">
    <name type="scientific">Trichuris muris</name>
    <name type="common">Mouse whipworm</name>
    <dbReference type="NCBI Taxonomy" id="70415"/>
    <lineage>
        <taxon>Eukaryota</taxon>
        <taxon>Metazoa</taxon>
        <taxon>Ecdysozoa</taxon>
        <taxon>Nematoda</taxon>
        <taxon>Enoplea</taxon>
        <taxon>Dorylaimia</taxon>
        <taxon>Trichinellida</taxon>
        <taxon>Trichuridae</taxon>
        <taxon>Trichuris</taxon>
    </lineage>
</organism>
<feature type="region of interest" description="Disordered" evidence="12">
    <location>
        <begin position="598"/>
        <end position="626"/>
    </location>
</feature>
<keyword evidence="7" id="KW-0472">Membrane</keyword>
<comment type="similarity">
    <text evidence="2 11">Belongs to the glypican family.</text>
</comment>
<keyword evidence="13" id="KW-1185">Reference proteome</keyword>
<proteinExistence type="inferred from homology"/>
<dbReference type="WBParaSite" id="TMUE_3000014152.2">
    <property type="protein sequence ID" value="TMUE_3000014152.2"/>
    <property type="gene ID" value="WBGene00293230"/>
</dbReference>
<keyword evidence="6" id="KW-0654">Proteoglycan</keyword>
<dbReference type="Pfam" id="PF01153">
    <property type="entry name" value="Glypican"/>
    <property type="match status" value="1"/>
</dbReference>
<protein>
    <submittedName>
        <fullName evidence="14">Glypican-6</fullName>
    </submittedName>
</protein>
<dbReference type="GO" id="GO:0005576">
    <property type="term" value="C:extracellular region"/>
    <property type="evidence" value="ECO:0007669"/>
    <property type="project" value="TreeGrafter"/>
</dbReference>
<evidence type="ECO:0000256" key="8">
    <source>
        <dbReference type="ARBA" id="ARBA00023180"/>
    </source>
</evidence>
<keyword evidence="10" id="KW-0449">Lipoprotein</keyword>
<evidence type="ECO:0000256" key="4">
    <source>
        <dbReference type="ARBA" id="ARBA00022622"/>
    </source>
</evidence>
<evidence type="ECO:0000256" key="5">
    <source>
        <dbReference type="ARBA" id="ARBA00022729"/>
    </source>
</evidence>
<keyword evidence="5" id="KW-0732">Signal</keyword>
<sequence length="724" mass="81369">MVDFVATIEAVHRKMAQSPLSVLLCCQLAILLGRSDIGGSKEATPTVDPLWAADNWNQTCDEVRSYFYERFAGVQGSNTPSKLSLPSDAFVNHRLKVCAKGLTCCTEEMENQFLLRSQHEFRRLVQDSIMNLVLAFKSRTNGFDRFFRELLAKSQRDLNKMFIKTYGILYEQNSDLFVSLFDNLTSYYTYKRKADGSVLASGDLDSIMDRFYENLYRRMFRMLNQPYQLDEDYWQCMSRHMHQLQPFGQVPEKMKLQVLKAFSSARTFIHALTVGSDVISDMLKMKPSAECVSQLTQMLHCQNCQGFAGQKPCSSFCLAVTSRCLVSYVVFDRHWNEYLESLLQLLDRLEGPYNIESVINPIDIQISEAIMIFQDRGKEISDKVFAGCGRPKITRTKRQTRSKMADQLKDLRFGPISARPSTVLGTSMDLLAKDMKEKALPTKGFWLHLPKKLCVKFHAAAAAAGSNRSDQYCWNGTSLQQQSDEPVDASAEQFDAETLLKDAEIEPAIREMVARIRRTVNELKKVMSFDPKERGRPVPSSAWKPSAKLGAQAASPIYEPAIEQSGYGSNDLFGSGGHEPAAPFGHVQTDDEDLIKEIGLKGGGDQGSGSGMGYPSESAVTHSPRDPMDVDDLYMTVDMSGVRLTLATHRPPPWVDADGRPVPDFEIGMHTTPPFILRPYSRPRDYDVFEATPPPSSCQHLAAYAYLVLLCSTLLLLMAERHLL</sequence>
<dbReference type="WBParaSite" id="TMUE_3000014152.1">
    <property type="protein sequence ID" value="TMUE_3000014152.1"/>
    <property type="gene ID" value="WBGene00293230"/>
</dbReference>